<dbReference type="PROSITE" id="PS01180">
    <property type="entry name" value="CUB"/>
    <property type="match status" value="1"/>
</dbReference>
<feature type="signal peptide" evidence="5">
    <location>
        <begin position="1"/>
        <end position="20"/>
    </location>
</feature>
<dbReference type="Gene3D" id="2.60.120.290">
    <property type="entry name" value="Spermadhesin, CUB domain"/>
    <property type="match status" value="1"/>
</dbReference>
<evidence type="ECO:0000313" key="7">
    <source>
        <dbReference type="Proteomes" id="UP000694923"/>
    </source>
</evidence>
<evidence type="ECO:0000259" key="6">
    <source>
        <dbReference type="PROSITE" id="PS01180"/>
    </source>
</evidence>
<keyword evidence="1" id="KW-0677">Repeat</keyword>
<evidence type="ECO:0000256" key="5">
    <source>
        <dbReference type="SAM" id="SignalP"/>
    </source>
</evidence>
<feature type="chain" id="PRO_5045709856" evidence="5">
    <location>
        <begin position="21"/>
        <end position="436"/>
    </location>
</feature>
<comment type="caution">
    <text evidence="3">Lacks conserved residue(s) required for the propagation of feature annotation.</text>
</comment>
<dbReference type="Proteomes" id="UP000694923">
    <property type="component" value="Unplaced"/>
</dbReference>
<dbReference type="SUPFAM" id="SSF49854">
    <property type="entry name" value="Spermadhesin, CUB domain"/>
    <property type="match status" value="1"/>
</dbReference>
<dbReference type="CDD" id="cd00041">
    <property type="entry name" value="CUB"/>
    <property type="match status" value="1"/>
</dbReference>
<feature type="region of interest" description="Disordered" evidence="4">
    <location>
        <begin position="340"/>
        <end position="361"/>
    </location>
</feature>
<keyword evidence="7" id="KW-1185">Reference proteome</keyword>
<keyword evidence="5" id="KW-0732">Signal</keyword>
<dbReference type="InterPro" id="IPR035914">
    <property type="entry name" value="Sperma_CUB_dom_sf"/>
</dbReference>
<dbReference type="SUPFAM" id="SSF47943">
    <property type="entry name" value="Retrovirus capsid protein, N-terminal core domain"/>
    <property type="match status" value="1"/>
</dbReference>
<dbReference type="PANTHER" id="PTHR24251">
    <property type="entry name" value="OVOCHYMASE-RELATED"/>
    <property type="match status" value="1"/>
</dbReference>
<dbReference type="GeneID" id="103604764"/>
<reference evidence="8" key="1">
    <citation type="submission" date="2025-08" db="UniProtKB">
        <authorList>
            <consortium name="RefSeq"/>
        </authorList>
    </citation>
    <scope>IDENTIFICATION</scope>
</reference>
<proteinExistence type="predicted"/>
<evidence type="ECO:0000256" key="3">
    <source>
        <dbReference type="PROSITE-ProRule" id="PRU00059"/>
    </source>
</evidence>
<dbReference type="InterPro" id="IPR000859">
    <property type="entry name" value="CUB_dom"/>
</dbReference>
<evidence type="ECO:0000313" key="8">
    <source>
        <dbReference type="RefSeq" id="XP_008587554.1"/>
    </source>
</evidence>
<feature type="compositionally biased region" description="Basic residues" evidence="4">
    <location>
        <begin position="344"/>
        <end position="356"/>
    </location>
</feature>
<accession>A0ABM0S3W3</accession>
<sequence>MPLLLLLLLILLLLLENSGAQQGDGCGHTVLGPESGTLTSINYPQTYPNSTVCEWEIRVKLGERVRIKFGDFDIEDSDSCHFNYLRIYNGIGVSRTEIEKTQALLSLPESIFLTHQPTLEDCHQLLFTLFSTKEWQHILTGARQWLQQHAPTAAMDPENWARDATQDTMPKYNLGLQTLCTRERSYGCVGHPDHRALEEASGMFVQTTGYCGSQLATLPEGLGSHNHPNPRGRKTHLETRSQCKGPTCGDHPNEWSGIQMADELQDESLSRKICENHWVCLETMWTLNPAMLLPAESSSLDHNCEELMDEIYSSRPDLMDLPLTDPDMELFTDGSSYIQEEQRRGRHAVTTHRGHQKGTDRISEGNWLADQMAWRAAAQTEPAKGLNETAKIMLVPQRAQQLKYTKEKSQRSEEEGRIKTPDRWWKIPDHRLMIPQ</sequence>
<dbReference type="InterPro" id="IPR008919">
    <property type="entry name" value="Retrov_capsid_N"/>
</dbReference>
<name>A0ABM0S3W3_GALVR</name>
<dbReference type="RefSeq" id="XP_008587554.1">
    <property type="nucleotide sequence ID" value="XM_008589332.1"/>
</dbReference>
<feature type="disulfide bond" evidence="3">
    <location>
        <begin position="26"/>
        <end position="53"/>
    </location>
</feature>
<evidence type="ECO:0000256" key="2">
    <source>
        <dbReference type="ARBA" id="ARBA00023157"/>
    </source>
</evidence>
<organism evidence="7 8">
    <name type="scientific">Galeopterus variegatus</name>
    <name type="common">Malayan flying lemur</name>
    <name type="synonym">Cynocephalus variegatus</name>
    <dbReference type="NCBI Taxonomy" id="482537"/>
    <lineage>
        <taxon>Eukaryota</taxon>
        <taxon>Metazoa</taxon>
        <taxon>Chordata</taxon>
        <taxon>Craniata</taxon>
        <taxon>Vertebrata</taxon>
        <taxon>Euteleostomi</taxon>
        <taxon>Mammalia</taxon>
        <taxon>Eutheria</taxon>
        <taxon>Euarchontoglires</taxon>
        <taxon>Dermoptera</taxon>
        <taxon>Cynocephalidae</taxon>
        <taxon>Galeopterus</taxon>
    </lineage>
</organism>
<keyword evidence="2 3" id="KW-1015">Disulfide bond</keyword>
<dbReference type="SMART" id="SM00042">
    <property type="entry name" value="CUB"/>
    <property type="match status" value="1"/>
</dbReference>
<evidence type="ECO:0000256" key="4">
    <source>
        <dbReference type="SAM" id="MobiDB-lite"/>
    </source>
</evidence>
<dbReference type="Pfam" id="PF00431">
    <property type="entry name" value="CUB"/>
    <property type="match status" value="1"/>
</dbReference>
<gene>
    <name evidence="8" type="primary">LOC103604764</name>
</gene>
<feature type="region of interest" description="Disordered" evidence="4">
    <location>
        <begin position="221"/>
        <end position="251"/>
    </location>
</feature>
<protein>
    <submittedName>
        <fullName evidence="8">Uncharacterized protein LOC103604764</fullName>
    </submittedName>
</protein>
<evidence type="ECO:0000256" key="1">
    <source>
        <dbReference type="ARBA" id="ARBA00022737"/>
    </source>
</evidence>
<feature type="domain" description="CUB" evidence="6">
    <location>
        <begin position="26"/>
        <end position="90"/>
    </location>
</feature>